<evidence type="ECO:0000313" key="2">
    <source>
        <dbReference type="EMBL" id="PZN80184.1"/>
    </source>
</evidence>
<dbReference type="AlphaFoldDB" id="A0A2W4T5Y1"/>
<feature type="region of interest" description="Disordered" evidence="1">
    <location>
        <begin position="95"/>
        <end position="115"/>
    </location>
</feature>
<dbReference type="EMBL" id="QJPH01000287">
    <property type="protein sequence ID" value="PZN80184.1"/>
    <property type="molecule type" value="Genomic_DNA"/>
</dbReference>
<evidence type="ECO:0000313" key="3">
    <source>
        <dbReference type="Proteomes" id="UP000249396"/>
    </source>
</evidence>
<gene>
    <name evidence="2" type="ORF">DM484_10190</name>
</gene>
<evidence type="ECO:0000256" key="1">
    <source>
        <dbReference type="SAM" id="MobiDB-lite"/>
    </source>
</evidence>
<name>A0A2W4T5Y1_9GAMM</name>
<organism evidence="2 3">
    <name type="scientific">Candidatus Methylumidiphilus alinenensis</name>
    <dbReference type="NCBI Taxonomy" id="2202197"/>
    <lineage>
        <taxon>Bacteria</taxon>
        <taxon>Pseudomonadati</taxon>
        <taxon>Pseudomonadota</taxon>
        <taxon>Gammaproteobacteria</taxon>
        <taxon>Methylococcales</taxon>
        <taxon>Candidatus Methylumidiphilus</taxon>
    </lineage>
</organism>
<dbReference type="PROSITE" id="PS51257">
    <property type="entry name" value="PROKAR_LIPOPROTEIN"/>
    <property type="match status" value="1"/>
</dbReference>
<dbReference type="Proteomes" id="UP000249396">
    <property type="component" value="Unassembled WGS sequence"/>
</dbReference>
<reference evidence="2 3" key="1">
    <citation type="journal article" date="2018" name="Aquat. Microb. Ecol.">
        <title>Gammaproteobacterial methanotrophs dominate.</title>
        <authorList>
            <person name="Rissanen A.J."/>
            <person name="Saarenheimo J."/>
            <person name="Tiirola M."/>
            <person name="Peura S."/>
            <person name="Aalto S.L."/>
            <person name="Karvinen A."/>
            <person name="Nykanen H."/>
        </authorList>
    </citation>
    <scope>NUCLEOTIDE SEQUENCE [LARGE SCALE GENOMIC DNA]</scope>
    <source>
        <strain evidence="2">AMbin10</strain>
    </source>
</reference>
<protein>
    <submittedName>
        <fullName evidence="2">Glycine zipper family protein</fullName>
    </submittedName>
</protein>
<sequence>MLKTVKYSLLAIGLSSCSTLPNGPSVLVLPGGGKDFARFHADDATCRDTARDQILALPKAPDSKEEAQHRYDIDYIQCMYVQGHKVPVPQEFIYQNRNEWHPPPPANLPPPQTPQ</sequence>
<feature type="compositionally biased region" description="Pro residues" evidence="1">
    <location>
        <begin position="101"/>
        <end position="115"/>
    </location>
</feature>
<accession>A0A2W4T5Y1</accession>
<proteinExistence type="predicted"/>
<comment type="caution">
    <text evidence="2">The sequence shown here is derived from an EMBL/GenBank/DDBJ whole genome shotgun (WGS) entry which is preliminary data.</text>
</comment>